<protein>
    <submittedName>
        <fullName evidence="3">BTB_2 domain-containing protein</fullName>
    </submittedName>
</protein>
<feature type="compositionally biased region" description="Polar residues" evidence="1">
    <location>
        <begin position="19"/>
        <end position="28"/>
    </location>
</feature>
<evidence type="ECO:0000313" key="3">
    <source>
        <dbReference type="WBParaSite" id="L893_g5473.t1"/>
    </source>
</evidence>
<dbReference type="WBParaSite" id="L893_g5473.t1">
    <property type="protein sequence ID" value="L893_g5473.t1"/>
    <property type="gene ID" value="L893_g5473"/>
</dbReference>
<name>A0A1I8AG90_9BILA</name>
<sequence length="114" mass="12940">MVSRALKTQNQKLPERHCTGQSRSQSKTHNLEGHVNEENDTNDLLLLTRMMTSDQNASITRIPGSLFNFFLSGPSLHYHSSVAINNSEEYPMFIRGTQSLRTPDFLHLLHSVCL</sequence>
<evidence type="ECO:0000313" key="2">
    <source>
        <dbReference type="Proteomes" id="UP000095287"/>
    </source>
</evidence>
<organism evidence="2 3">
    <name type="scientific">Steinernema glaseri</name>
    <dbReference type="NCBI Taxonomy" id="37863"/>
    <lineage>
        <taxon>Eukaryota</taxon>
        <taxon>Metazoa</taxon>
        <taxon>Ecdysozoa</taxon>
        <taxon>Nematoda</taxon>
        <taxon>Chromadorea</taxon>
        <taxon>Rhabditida</taxon>
        <taxon>Tylenchina</taxon>
        <taxon>Panagrolaimomorpha</taxon>
        <taxon>Strongyloidoidea</taxon>
        <taxon>Steinernematidae</taxon>
        <taxon>Steinernema</taxon>
    </lineage>
</organism>
<dbReference type="AlphaFoldDB" id="A0A1I8AG90"/>
<feature type="compositionally biased region" description="Polar residues" evidence="1">
    <location>
        <begin position="1"/>
        <end position="12"/>
    </location>
</feature>
<proteinExistence type="predicted"/>
<accession>A0A1I8AG90</accession>
<reference evidence="3" key="1">
    <citation type="submission" date="2016-11" db="UniProtKB">
        <authorList>
            <consortium name="WormBaseParasite"/>
        </authorList>
    </citation>
    <scope>IDENTIFICATION</scope>
</reference>
<dbReference type="Proteomes" id="UP000095287">
    <property type="component" value="Unplaced"/>
</dbReference>
<feature type="region of interest" description="Disordered" evidence="1">
    <location>
        <begin position="1"/>
        <end position="37"/>
    </location>
</feature>
<keyword evidence="2" id="KW-1185">Reference proteome</keyword>
<evidence type="ECO:0000256" key="1">
    <source>
        <dbReference type="SAM" id="MobiDB-lite"/>
    </source>
</evidence>